<dbReference type="Proteomes" id="UP000238375">
    <property type="component" value="Unassembled WGS sequence"/>
</dbReference>
<dbReference type="InterPro" id="IPR002068">
    <property type="entry name" value="A-crystallin/Hsp20_dom"/>
</dbReference>
<accession>A0A2T0T0B5</accession>
<dbReference type="InterPro" id="IPR031107">
    <property type="entry name" value="Small_HSP"/>
</dbReference>
<reference evidence="4 5" key="1">
    <citation type="submission" date="2018-03" db="EMBL/GenBank/DDBJ databases">
        <title>Genomic Encyclopedia of Archaeal and Bacterial Type Strains, Phase II (KMG-II): from individual species to whole genera.</title>
        <authorList>
            <person name="Goeker M."/>
        </authorList>
    </citation>
    <scope>NUCLEOTIDE SEQUENCE [LARGE SCALE GENOMIC DNA]</scope>
    <source>
        <strain evidence="4 5">DSM 28354</strain>
    </source>
</reference>
<dbReference type="InterPro" id="IPR008978">
    <property type="entry name" value="HSP20-like_chaperone"/>
</dbReference>
<dbReference type="PANTHER" id="PTHR11527">
    <property type="entry name" value="HEAT-SHOCK PROTEIN 20 FAMILY MEMBER"/>
    <property type="match status" value="1"/>
</dbReference>
<dbReference type="Gene3D" id="2.60.40.790">
    <property type="match status" value="1"/>
</dbReference>
<name>A0A2T0T0B5_9BACT</name>
<organism evidence="4 5">
    <name type="scientific">Spirosoma oryzae</name>
    <dbReference type="NCBI Taxonomy" id="1469603"/>
    <lineage>
        <taxon>Bacteria</taxon>
        <taxon>Pseudomonadati</taxon>
        <taxon>Bacteroidota</taxon>
        <taxon>Cytophagia</taxon>
        <taxon>Cytophagales</taxon>
        <taxon>Cytophagaceae</taxon>
        <taxon>Spirosoma</taxon>
    </lineage>
</organism>
<proteinExistence type="inferred from homology"/>
<dbReference type="PROSITE" id="PS01031">
    <property type="entry name" value="SHSP"/>
    <property type="match status" value="1"/>
</dbReference>
<evidence type="ECO:0000256" key="2">
    <source>
        <dbReference type="RuleBase" id="RU003616"/>
    </source>
</evidence>
<evidence type="ECO:0000313" key="5">
    <source>
        <dbReference type="Proteomes" id="UP000238375"/>
    </source>
</evidence>
<evidence type="ECO:0000256" key="1">
    <source>
        <dbReference type="PROSITE-ProRule" id="PRU00285"/>
    </source>
</evidence>
<dbReference type="OrthoDB" id="670468at2"/>
<comment type="similarity">
    <text evidence="1 2">Belongs to the small heat shock protein (HSP20) family.</text>
</comment>
<dbReference type="RefSeq" id="WP_106137807.1">
    <property type="nucleotide sequence ID" value="NZ_PVTE01000008.1"/>
</dbReference>
<dbReference type="SUPFAM" id="SSF49764">
    <property type="entry name" value="HSP20-like chaperones"/>
    <property type="match status" value="1"/>
</dbReference>
<dbReference type="Pfam" id="PF00011">
    <property type="entry name" value="HSP20"/>
    <property type="match status" value="1"/>
</dbReference>
<feature type="domain" description="SHSP" evidence="3">
    <location>
        <begin position="35"/>
        <end position="149"/>
    </location>
</feature>
<protein>
    <submittedName>
        <fullName evidence="4">HSP20 family protein</fullName>
    </submittedName>
</protein>
<keyword evidence="5" id="KW-1185">Reference proteome</keyword>
<dbReference type="CDD" id="cd06464">
    <property type="entry name" value="ACD_sHsps-like"/>
    <property type="match status" value="1"/>
</dbReference>
<dbReference type="EMBL" id="PVTE01000008">
    <property type="protein sequence ID" value="PRY39118.1"/>
    <property type="molecule type" value="Genomic_DNA"/>
</dbReference>
<evidence type="ECO:0000259" key="3">
    <source>
        <dbReference type="PROSITE" id="PS01031"/>
    </source>
</evidence>
<sequence>MVNKQGFQSDYKGGCGSMGRGRWGRGNFGKFWGGRMAAFGQPPINIEDTDAAFTISLYAAGLNKANVTLAVKDDVLTIAYPGSEQPGSASTDNGYTYQEFSPRGFERQFQLNGKVLVDQISATYTDGVLTVTLPKNPETNKPAQSITVG</sequence>
<gene>
    <name evidence="4" type="ORF">CLV58_1087</name>
</gene>
<evidence type="ECO:0000313" key="4">
    <source>
        <dbReference type="EMBL" id="PRY39118.1"/>
    </source>
</evidence>
<comment type="caution">
    <text evidence="4">The sequence shown here is derived from an EMBL/GenBank/DDBJ whole genome shotgun (WGS) entry which is preliminary data.</text>
</comment>
<dbReference type="AlphaFoldDB" id="A0A2T0T0B5"/>